<evidence type="ECO:0000256" key="1">
    <source>
        <dbReference type="ARBA" id="ARBA00004196"/>
    </source>
</evidence>
<dbReference type="Gene3D" id="2.40.30.170">
    <property type="match status" value="1"/>
</dbReference>
<evidence type="ECO:0000259" key="5">
    <source>
        <dbReference type="Pfam" id="PF25917"/>
    </source>
</evidence>
<keyword evidence="4" id="KW-1133">Transmembrane helix</keyword>
<dbReference type="PANTHER" id="PTHR30469">
    <property type="entry name" value="MULTIDRUG RESISTANCE PROTEIN MDTA"/>
    <property type="match status" value="1"/>
</dbReference>
<gene>
    <name evidence="7" type="ORF">METZ01_LOCUS14063</name>
</gene>
<feature type="transmembrane region" description="Helical" evidence="4">
    <location>
        <begin position="7"/>
        <end position="31"/>
    </location>
</feature>
<evidence type="ECO:0000256" key="3">
    <source>
        <dbReference type="SAM" id="Coils"/>
    </source>
</evidence>
<keyword evidence="4" id="KW-0812">Transmembrane</keyword>
<evidence type="ECO:0000259" key="6">
    <source>
        <dbReference type="Pfam" id="PF25967"/>
    </source>
</evidence>
<evidence type="ECO:0000313" key="7">
    <source>
        <dbReference type="EMBL" id="SUZ61209.1"/>
    </source>
</evidence>
<dbReference type="SUPFAM" id="SSF111369">
    <property type="entry name" value="HlyD-like secretion proteins"/>
    <property type="match status" value="1"/>
</dbReference>
<dbReference type="InterPro" id="IPR058627">
    <property type="entry name" value="MdtA-like_C"/>
</dbReference>
<organism evidence="7">
    <name type="scientific">marine metagenome</name>
    <dbReference type="NCBI Taxonomy" id="408172"/>
    <lineage>
        <taxon>unclassified sequences</taxon>
        <taxon>metagenomes</taxon>
        <taxon>ecological metagenomes</taxon>
    </lineage>
</organism>
<keyword evidence="2" id="KW-0813">Transport</keyword>
<dbReference type="InterPro" id="IPR058625">
    <property type="entry name" value="MdtA-like_BSH"/>
</dbReference>
<feature type="domain" description="Multidrug resistance protein MdtA-like C-terminal permuted SH3" evidence="6">
    <location>
        <begin position="330"/>
        <end position="375"/>
    </location>
</feature>
<feature type="domain" description="Multidrug resistance protein MdtA-like barrel-sandwich hybrid" evidence="5">
    <location>
        <begin position="76"/>
        <end position="214"/>
    </location>
</feature>
<name>A0A381P4G6_9ZZZZ</name>
<proteinExistence type="predicted"/>
<evidence type="ECO:0000256" key="2">
    <source>
        <dbReference type="ARBA" id="ARBA00022448"/>
    </source>
</evidence>
<dbReference type="GO" id="GO:1990281">
    <property type="term" value="C:efflux pump complex"/>
    <property type="evidence" value="ECO:0007669"/>
    <property type="project" value="TreeGrafter"/>
</dbReference>
<protein>
    <recommendedName>
        <fullName evidence="8">RND efflux pump membrane fusion protein barrel-sandwich domain-containing protein</fullName>
    </recommendedName>
</protein>
<reference evidence="7" key="1">
    <citation type="submission" date="2018-05" db="EMBL/GenBank/DDBJ databases">
        <authorList>
            <person name="Lanie J.A."/>
            <person name="Ng W.-L."/>
            <person name="Kazmierczak K.M."/>
            <person name="Andrzejewski T.M."/>
            <person name="Davidsen T.M."/>
            <person name="Wayne K.J."/>
            <person name="Tettelin H."/>
            <person name="Glass J.I."/>
            <person name="Rusch D."/>
            <person name="Podicherti R."/>
            <person name="Tsui H.-C.T."/>
            <person name="Winkler M.E."/>
        </authorList>
    </citation>
    <scope>NUCLEOTIDE SEQUENCE</scope>
</reference>
<dbReference type="Pfam" id="PF25967">
    <property type="entry name" value="RND-MFP_C"/>
    <property type="match status" value="1"/>
</dbReference>
<sequence length="409" mass="44855">MNRRKELALKIGLPVAVVLVGLLVSGAMFTLKPEAPTRTPVTVIPQVRVIEVDMIDLPLIVRSQGTVNPRTESQLVPEVTGRIIEVSPSFVAGGFFEAGDILLRIDSHDYEQVIVQREAEITAAQLRIAEEEAEKELAQWGWDRIGTGEARSLTMREPQIASAKASLAAAQASLQTARRNLARTQVRAPYAGRVRDKTVDRGQFVTMGAPVANIYAVDVAEIRLPLPDDELAHLDLPLNYRGDAGRIRGPRVKLRANFAGQVYEWQGQIVRTEGEIDTRTRMVHVVAEVNNPYGRGPDPNRPPLAAGMFVEAEIEGRIAEQVAALPRAALRGNNQVLVVDNDERLQHRDVTLLRTTPTHIIVTEGLDAGERVNLSSIEAVSDGMKVQTFIVETETPVTVPATTYTEEGL</sequence>
<dbReference type="Pfam" id="PF25917">
    <property type="entry name" value="BSH_RND"/>
    <property type="match status" value="1"/>
</dbReference>
<keyword evidence="3" id="KW-0175">Coiled coil</keyword>
<evidence type="ECO:0008006" key="8">
    <source>
        <dbReference type="Google" id="ProtNLM"/>
    </source>
</evidence>
<dbReference type="Gene3D" id="2.40.420.20">
    <property type="match status" value="1"/>
</dbReference>
<feature type="coiled-coil region" evidence="3">
    <location>
        <begin position="114"/>
        <end position="187"/>
    </location>
</feature>
<evidence type="ECO:0000256" key="4">
    <source>
        <dbReference type="SAM" id="Phobius"/>
    </source>
</evidence>
<dbReference type="NCBIfam" id="TIGR01730">
    <property type="entry name" value="RND_mfp"/>
    <property type="match status" value="1"/>
</dbReference>
<dbReference type="GO" id="GO:0015562">
    <property type="term" value="F:efflux transmembrane transporter activity"/>
    <property type="evidence" value="ECO:0007669"/>
    <property type="project" value="TreeGrafter"/>
</dbReference>
<dbReference type="AlphaFoldDB" id="A0A381P4G6"/>
<keyword evidence="4" id="KW-0472">Membrane</keyword>
<accession>A0A381P4G6</accession>
<dbReference type="PANTHER" id="PTHR30469:SF12">
    <property type="entry name" value="MULTIDRUG RESISTANCE PROTEIN MDTA"/>
    <property type="match status" value="1"/>
</dbReference>
<dbReference type="InterPro" id="IPR006143">
    <property type="entry name" value="RND_pump_MFP"/>
</dbReference>
<dbReference type="Gene3D" id="1.10.287.470">
    <property type="entry name" value="Helix hairpin bin"/>
    <property type="match status" value="1"/>
</dbReference>
<dbReference type="Gene3D" id="2.40.50.100">
    <property type="match status" value="1"/>
</dbReference>
<dbReference type="EMBL" id="UINC01000788">
    <property type="protein sequence ID" value="SUZ61209.1"/>
    <property type="molecule type" value="Genomic_DNA"/>
</dbReference>
<comment type="subcellular location">
    <subcellularLocation>
        <location evidence="1">Cell envelope</location>
    </subcellularLocation>
</comment>